<dbReference type="Pfam" id="PF00560">
    <property type="entry name" value="LRR_1"/>
    <property type="match status" value="4"/>
</dbReference>
<feature type="chain" id="PRO_5025572636" evidence="7">
    <location>
        <begin position="18"/>
        <end position="162"/>
    </location>
</feature>
<evidence type="ECO:0000256" key="6">
    <source>
        <dbReference type="ARBA" id="ARBA00023180"/>
    </source>
</evidence>
<accession>A0A699JRA5</accession>
<keyword evidence="5" id="KW-0472">Membrane</keyword>
<name>A0A699JRA5_TANCI</name>
<dbReference type="GO" id="GO:0016020">
    <property type="term" value="C:membrane"/>
    <property type="evidence" value="ECO:0007669"/>
    <property type="project" value="UniProtKB-SubCell"/>
</dbReference>
<dbReference type="SUPFAM" id="SSF52058">
    <property type="entry name" value="L domain-like"/>
    <property type="match status" value="1"/>
</dbReference>
<dbReference type="InterPro" id="IPR001611">
    <property type="entry name" value="Leu-rich_rpt"/>
</dbReference>
<feature type="signal peptide" evidence="7">
    <location>
        <begin position="1"/>
        <end position="17"/>
    </location>
</feature>
<protein>
    <submittedName>
        <fullName evidence="8">Putative leucine-rich repeat protein, plant-type</fullName>
    </submittedName>
</protein>
<evidence type="ECO:0000256" key="7">
    <source>
        <dbReference type="SAM" id="SignalP"/>
    </source>
</evidence>
<keyword evidence="3 7" id="KW-0732">Signal</keyword>
<evidence type="ECO:0000256" key="3">
    <source>
        <dbReference type="ARBA" id="ARBA00022729"/>
    </source>
</evidence>
<organism evidence="8">
    <name type="scientific">Tanacetum cinerariifolium</name>
    <name type="common">Dalmatian daisy</name>
    <name type="synonym">Chrysanthemum cinerariifolium</name>
    <dbReference type="NCBI Taxonomy" id="118510"/>
    <lineage>
        <taxon>Eukaryota</taxon>
        <taxon>Viridiplantae</taxon>
        <taxon>Streptophyta</taxon>
        <taxon>Embryophyta</taxon>
        <taxon>Tracheophyta</taxon>
        <taxon>Spermatophyta</taxon>
        <taxon>Magnoliopsida</taxon>
        <taxon>eudicotyledons</taxon>
        <taxon>Gunneridae</taxon>
        <taxon>Pentapetalae</taxon>
        <taxon>asterids</taxon>
        <taxon>campanulids</taxon>
        <taxon>Asterales</taxon>
        <taxon>Asteraceae</taxon>
        <taxon>Asteroideae</taxon>
        <taxon>Anthemideae</taxon>
        <taxon>Anthemidinae</taxon>
        <taxon>Tanacetum</taxon>
    </lineage>
</organism>
<comment type="subcellular location">
    <subcellularLocation>
        <location evidence="1">Membrane</location>
        <topology evidence="1">Single-pass type I membrane protein</topology>
    </subcellularLocation>
</comment>
<dbReference type="InterPro" id="IPR032675">
    <property type="entry name" value="LRR_dom_sf"/>
</dbReference>
<dbReference type="Gene3D" id="3.80.10.10">
    <property type="entry name" value="Ribonuclease Inhibitor"/>
    <property type="match status" value="1"/>
</dbReference>
<proteinExistence type="predicted"/>
<dbReference type="PANTHER" id="PTHR48063">
    <property type="entry name" value="LRR RECEPTOR-LIKE KINASE"/>
    <property type="match status" value="1"/>
</dbReference>
<gene>
    <name evidence="8" type="ORF">Tci_622569</name>
</gene>
<keyword evidence="6" id="KW-0325">Glycoprotein</keyword>
<dbReference type="InterPro" id="IPR046956">
    <property type="entry name" value="RLP23-like"/>
</dbReference>
<evidence type="ECO:0000256" key="4">
    <source>
        <dbReference type="ARBA" id="ARBA00022989"/>
    </source>
</evidence>
<dbReference type="PANTHER" id="PTHR48063:SF99">
    <property type="entry name" value="LEUCINE-RICH REPEAT-CONTAINING, PLANT-TYPE, LEUCINE-RICH REPEAT DOMAIN SUPERFAMILY"/>
    <property type="match status" value="1"/>
</dbReference>
<keyword evidence="2" id="KW-0812">Transmembrane</keyword>
<evidence type="ECO:0000256" key="5">
    <source>
        <dbReference type="ARBA" id="ARBA00023136"/>
    </source>
</evidence>
<reference evidence="8" key="1">
    <citation type="journal article" date="2019" name="Sci. Rep.">
        <title>Draft genome of Tanacetum cinerariifolium, the natural source of mosquito coil.</title>
        <authorList>
            <person name="Yamashiro T."/>
            <person name="Shiraishi A."/>
            <person name="Satake H."/>
            <person name="Nakayama K."/>
        </authorList>
    </citation>
    <scope>NUCLEOTIDE SEQUENCE</scope>
</reference>
<dbReference type="EMBL" id="BKCJ010435852">
    <property type="protein sequence ID" value="GFA50597.1"/>
    <property type="molecule type" value="Genomic_DNA"/>
</dbReference>
<dbReference type="FunFam" id="3.80.10.10:FF:000221">
    <property type="entry name" value="Leucine-rich repeat receptor-like protein kinase PXL1"/>
    <property type="match status" value="1"/>
</dbReference>
<keyword evidence="4" id="KW-1133">Transmembrane helix</keyword>
<comment type="caution">
    <text evidence="8">The sequence shown here is derived from an EMBL/GenBank/DDBJ whole genome shotgun (WGS) entry which is preliminary data.</text>
</comment>
<evidence type="ECO:0000256" key="1">
    <source>
        <dbReference type="ARBA" id="ARBA00004479"/>
    </source>
</evidence>
<dbReference type="AlphaFoldDB" id="A0A699JRA5"/>
<evidence type="ECO:0000313" key="8">
    <source>
        <dbReference type="EMBL" id="GFA50597.1"/>
    </source>
</evidence>
<evidence type="ECO:0000256" key="2">
    <source>
        <dbReference type="ARBA" id="ARBA00022692"/>
    </source>
</evidence>
<sequence>MSTCIALFLDLWGLLDLSNNNLVGHIPSELTTLIKLKSLNLSWNHLMGRIPEKVGDMKEVESFDLSMNKLSGGLPMSLSSLKSLSSFNLSRNNLMRKIPSSAQLQSLNESSFVVCKTRTFALGDKSHSFFAPEGKPPRRGLNPRPLACGNNLPKVTFGGHLS</sequence>